<evidence type="ECO:0000259" key="3">
    <source>
        <dbReference type="Pfam" id="PF13525"/>
    </source>
</evidence>
<organism evidence="4 5">
    <name type="scientific">Chlorobium limicola</name>
    <dbReference type="NCBI Taxonomy" id="1092"/>
    <lineage>
        <taxon>Bacteria</taxon>
        <taxon>Pseudomonadati</taxon>
        <taxon>Chlorobiota</taxon>
        <taxon>Chlorobiia</taxon>
        <taxon>Chlorobiales</taxon>
        <taxon>Chlorobiaceae</taxon>
        <taxon>Chlorobium/Pelodictyon group</taxon>
        <taxon>Chlorobium</taxon>
    </lineage>
</organism>
<proteinExistence type="predicted"/>
<evidence type="ECO:0000313" key="4">
    <source>
        <dbReference type="EMBL" id="KUL20297.1"/>
    </source>
</evidence>
<gene>
    <name evidence="4" type="ORF">ASB62_09740</name>
</gene>
<sequence length="255" mass="28467">MKTYRAFLLLLPVFVLNACASKSEFVVVADDVKKLKTETETVRSQSAASYSDVQQVRDEIAQLKGRFDEMDYKNRQTFGRLGLEDSLLVHKLDNIDTRLLRIEQLLGAGAPKSSVAKPEIGGSTGPENVKASSALTDSALLKDGMQKLAKNSFSEARDSFSLLMQTYPKSDLVDDAQFNIAESYFNEKWYEKAVLEYQVVIARYTKSNKRPAALYKQALAFELLGDQVNARARFRDVVSVYPSSSEAALAKKKLQ</sequence>
<feature type="chain" id="PRO_5007097376" evidence="2">
    <location>
        <begin position="21"/>
        <end position="255"/>
    </location>
</feature>
<dbReference type="RefSeq" id="WP_059139688.1">
    <property type="nucleotide sequence ID" value="NZ_LMBR01000249.1"/>
</dbReference>
<dbReference type="SUPFAM" id="SSF48452">
    <property type="entry name" value="TPR-like"/>
    <property type="match status" value="1"/>
</dbReference>
<dbReference type="OrthoDB" id="9814448at2"/>
<reference evidence="4 5" key="1">
    <citation type="submission" date="2015-10" db="EMBL/GenBank/DDBJ databases">
        <title>Draft Genome Sequence of Chlorobium limicola strain Frasassi Growing under Artificial Lighting in the Frasassi Cave System.</title>
        <authorList>
            <person name="Mansor M."/>
            <person name="Macalady J."/>
        </authorList>
    </citation>
    <scope>NUCLEOTIDE SEQUENCE [LARGE SCALE GENOMIC DNA]</scope>
    <source>
        <strain evidence="4 5">Frasassi</strain>
    </source>
</reference>
<feature type="domain" description="Outer membrane lipoprotein BamD-like" evidence="3">
    <location>
        <begin position="136"/>
        <end position="254"/>
    </location>
</feature>
<keyword evidence="5" id="KW-1185">Reference proteome</keyword>
<dbReference type="InterPro" id="IPR039565">
    <property type="entry name" value="BamD-like"/>
</dbReference>
<dbReference type="InterPro" id="IPR014162">
    <property type="entry name" value="CpoB_C"/>
</dbReference>
<evidence type="ECO:0000256" key="1">
    <source>
        <dbReference type="ARBA" id="ARBA00022729"/>
    </source>
</evidence>
<accession>A0A101J4W8</accession>
<dbReference type="Pfam" id="PF13525">
    <property type="entry name" value="YfiO"/>
    <property type="match status" value="1"/>
</dbReference>
<dbReference type="Gene3D" id="1.25.40.10">
    <property type="entry name" value="Tetratricopeptide repeat domain"/>
    <property type="match status" value="1"/>
</dbReference>
<comment type="caution">
    <text evidence="4">The sequence shown here is derived from an EMBL/GenBank/DDBJ whole genome shotgun (WGS) entry which is preliminary data.</text>
</comment>
<dbReference type="InterPro" id="IPR011990">
    <property type="entry name" value="TPR-like_helical_dom_sf"/>
</dbReference>
<keyword evidence="1 2" id="KW-0732">Signal</keyword>
<protein>
    <submittedName>
        <fullName evidence="4">Tol-pal system protein YbgF</fullName>
    </submittedName>
</protein>
<feature type="signal peptide" evidence="2">
    <location>
        <begin position="1"/>
        <end position="20"/>
    </location>
</feature>
<evidence type="ECO:0000313" key="5">
    <source>
        <dbReference type="Proteomes" id="UP000053937"/>
    </source>
</evidence>
<dbReference type="NCBIfam" id="TIGR02795">
    <property type="entry name" value="tol_pal_ybgF"/>
    <property type="match status" value="1"/>
</dbReference>
<name>A0A101J4W8_CHLLI</name>
<evidence type="ECO:0000256" key="2">
    <source>
        <dbReference type="SAM" id="SignalP"/>
    </source>
</evidence>
<dbReference type="EMBL" id="LMBR01000249">
    <property type="protein sequence ID" value="KUL20297.1"/>
    <property type="molecule type" value="Genomic_DNA"/>
</dbReference>
<dbReference type="AlphaFoldDB" id="A0A101J4W8"/>
<dbReference type="Proteomes" id="UP000053937">
    <property type="component" value="Unassembled WGS sequence"/>
</dbReference>